<keyword evidence="3" id="KW-1185">Reference proteome</keyword>
<dbReference type="Proteomes" id="UP000653454">
    <property type="component" value="Unassembled WGS sequence"/>
</dbReference>
<reference evidence="2" key="1">
    <citation type="submission" date="2020-11" db="EMBL/GenBank/DDBJ databases">
        <authorList>
            <person name="Whiteford S."/>
        </authorList>
    </citation>
    <scope>NUCLEOTIDE SEQUENCE</scope>
</reference>
<evidence type="ECO:0000313" key="2">
    <source>
        <dbReference type="EMBL" id="CAG9112106.1"/>
    </source>
</evidence>
<feature type="region of interest" description="Disordered" evidence="1">
    <location>
        <begin position="90"/>
        <end position="129"/>
    </location>
</feature>
<organism evidence="2 3">
    <name type="scientific">Plutella xylostella</name>
    <name type="common">Diamondback moth</name>
    <name type="synonym">Plutella maculipennis</name>
    <dbReference type="NCBI Taxonomy" id="51655"/>
    <lineage>
        <taxon>Eukaryota</taxon>
        <taxon>Metazoa</taxon>
        <taxon>Ecdysozoa</taxon>
        <taxon>Arthropoda</taxon>
        <taxon>Hexapoda</taxon>
        <taxon>Insecta</taxon>
        <taxon>Pterygota</taxon>
        <taxon>Neoptera</taxon>
        <taxon>Endopterygota</taxon>
        <taxon>Lepidoptera</taxon>
        <taxon>Glossata</taxon>
        <taxon>Ditrysia</taxon>
        <taxon>Yponomeutoidea</taxon>
        <taxon>Plutellidae</taxon>
        <taxon>Plutella</taxon>
    </lineage>
</organism>
<accession>A0A8S4E8S0</accession>
<evidence type="ECO:0000256" key="1">
    <source>
        <dbReference type="SAM" id="MobiDB-lite"/>
    </source>
</evidence>
<proteinExistence type="predicted"/>
<dbReference type="AlphaFoldDB" id="A0A8S4E8S0"/>
<name>A0A8S4E8S0_PLUXY</name>
<evidence type="ECO:0000313" key="3">
    <source>
        <dbReference type="Proteomes" id="UP000653454"/>
    </source>
</evidence>
<protein>
    <submittedName>
        <fullName evidence="2">(diamondback moth) hypothetical protein</fullName>
    </submittedName>
</protein>
<gene>
    <name evidence="2" type="ORF">PLXY2_LOCUS4865</name>
</gene>
<feature type="compositionally biased region" description="Basic and acidic residues" evidence="1">
    <location>
        <begin position="115"/>
        <end position="129"/>
    </location>
</feature>
<sequence>MAQSLVESIQEPTSNDNSISTKEFLRIEKNCEGYKDSDEEIKLIFNEINKLSGANNNNNSILLEDNDDVELILKRAEDIAQETENLLKSSPIAAAASPSHEKQSNVAKIPQIKVTKPDESKKTEKASKDSREKVRFCQFNYINYKCGSNFYMLNIGL</sequence>
<dbReference type="EMBL" id="CAJHNJ030000013">
    <property type="protein sequence ID" value="CAG9112106.1"/>
    <property type="molecule type" value="Genomic_DNA"/>
</dbReference>
<comment type="caution">
    <text evidence="2">The sequence shown here is derived from an EMBL/GenBank/DDBJ whole genome shotgun (WGS) entry which is preliminary data.</text>
</comment>